<dbReference type="InterPro" id="IPR036249">
    <property type="entry name" value="Thioredoxin-like_sf"/>
</dbReference>
<evidence type="ECO:0000256" key="11">
    <source>
        <dbReference type="SAM" id="Phobius"/>
    </source>
</evidence>
<evidence type="ECO:0000256" key="2">
    <source>
        <dbReference type="ARBA" id="ARBA00006214"/>
    </source>
</evidence>
<keyword evidence="9" id="KW-0676">Redox-active center</keyword>
<dbReference type="InterPro" id="IPR038354">
    <property type="entry name" value="VKOR_sf"/>
</dbReference>
<dbReference type="Pfam" id="PF07884">
    <property type="entry name" value="VKOR"/>
    <property type="match status" value="1"/>
</dbReference>
<keyword evidence="8" id="KW-1015">Disulfide bond</keyword>
<keyword evidence="6" id="KW-0560">Oxidoreductase</keyword>
<evidence type="ECO:0000256" key="3">
    <source>
        <dbReference type="ARBA" id="ARBA00022692"/>
    </source>
</evidence>
<keyword evidence="3 11" id="KW-0812">Transmembrane</keyword>
<dbReference type="PANTHER" id="PTHR34573:SF1">
    <property type="entry name" value="VITAMIN K EPOXIDE REDUCTASE DOMAIN-CONTAINING PROTEIN"/>
    <property type="match status" value="1"/>
</dbReference>
<dbReference type="GO" id="GO:0016491">
    <property type="term" value="F:oxidoreductase activity"/>
    <property type="evidence" value="ECO:0007669"/>
    <property type="project" value="UniProtKB-KW"/>
</dbReference>
<dbReference type="SMART" id="SM00756">
    <property type="entry name" value="VKc"/>
    <property type="match status" value="1"/>
</dbReference>
<dbReference type="PANTHER" id="PTHR34573">
    <property type="entry name" value="VKC DOMAIN-CONTAINING PROTEIN"/>
    <property type="match status" value="1"/>
</dbReference>
<reference evidence="13" key="1">
    <citation type="submission" date="2023-08" db="EMBL/GenBank/DDBJ databases">
        <authorList>
            <person name="Chen Y."/>
            <person name="Shah S."/>
            <person name="Dougan E. K."/>
            <person name="Thang M."/>
            <person name="Chan C."/>
        </authorList>
    </citation>
    <scope>NUCLEOTIDE SEQUENCE</scope>
</reference>
<name>A0AA36HSW1_9DINO</name>
<evidence type="ECO:0000256" key="5">
    <source>
        <dbReference type="ARBA" id="ARBA00022989"/>
    </source>
</evidence>
<dbReference type="AlphaFoldDB" id="A0AA36HSW1"/>
<dbReference type="Gene3D" id="3.40.30.10">
    <property type="entry name" value="Glutaredoxin"/>
    <property type="match status" value="1"/>
</dbReference>
<keyword evidence="5 11" id="KW-1133">Transmembrane helix</keyword>
<evidence type="ECO:0000256" key="4">
    <source>
        <dbReference type="ARBA" id="ARBA00022719"/>
    </source>
</evidence>
<proteinExistence type="inferred from homology"/>
<dbReference type="InterPro" id="IPR044698">
    <property type="entry name" value="VKOR/LTO1"/>
</dbReference>
<dbReference type="SUPFAM" id="SSF52833">
    <property type="entry name" value="Thioredoxin-like"/>
    <property type="match status" value="1"/>
</dbReference>
<evidence type="ECO:0000313" key="13">
    <source>
        <dbReference type="EMBL" id="CAJ1374723.1"/>
    </source>
</evidence>
<feature type="compositionally biased region" description="Low complexity" evidence="10">
    <location>
        <begin position="158"/>
        <end position="226"/>
    </location>
</feature>
<evidence type="ECO:0000259" key="12">
    <source>
        <dbReference type="SMART" id="SM00756"/>
    </source>
</evidence>
<evidence type="ECO:0000256" key="9">
    <source>
        <dbReference type="ARBA" id="ARBA00023284"/>
    </source>
</evidence>
<feature type="region of interest" description="Disordered" evidence="10">
    <location>
        <begin position="152"/>
        <end position="226"/>
    </location>
</feature>
<feature type="transmembrane region" description="Helical" evidence="11">
    <location>
        <begin position="52"/>
        <end position="70"/>
    </location>
</feature>
<evidence type="ECO:0000256" key="8">
    <source>
        <dbReference type="ARBA" id="ARBA00023157"/>
    </source>
</evidence>
<gene>
    <name evidence="13" type="ORF">EVOR1521_LOCUS4198</name>
</gene>
<dbReference type="GO" id="GO:0016020">
    <property type="term" value="C:membrane"/>
    <property type="evidence" value="ECO:0007669"/>
    <property type="project" value="UniProtKB-SubCell"/>
</dbReference>
<feature type="transmembrane region" description="Helical" evidence="11">
    <location>
        <begin position="77"/>
        <end position="99"/>
    </location>
</feature>
<dbReference type="CDD" id="cd12916">
    <property type="entry name" value="VKOR_1"/>
    <property type="match status" value="1"/>
</dbReference>
<keyword evidence="14" id="KW-1185">Reference proteome</keyword>
<comment type="subcellular location">
    <subcellularLocation>
        <location evidence="1">Membrane</location>
        <topology evidence="1">Multi-pass membrane protein</topology>
    </subcellularLocation>
</comment>
<evidence type="ECO:0000256" key="6">
    <source>
        <dbReference type="ARBA" id="ARBA00023002"/>
    </source>
</evidence>
<dbReference type="GO" id="GO:0048038">
    <property type="term" value="F:quinone binding"/>
    <property type="evidence" value="ECO:0007669"/>
    <property type="project" value="UniProtKB-KW"/>
</dbReference>
<accession>A0AA36HSW1</accession>
<keyword evidence="7 11" id="KW-0472">Membrane</keyword>
<evidence type="ECO:0000256" key="10">
    <source>
        <dbReference type="SAM" id="MobiDB-lite"/>
    </source>
</evidence>
<feature type="domain" description="Vitamin K epoxide reductase" evidence="12">
    <location>
        <begin position="3"/>
        <end position="124"/>
    </location>
</feature>
<dbReference type="EMBL" id="CAUJNA010000273">
    <property type="protein sequence ID" value="CAJ1374723.1"/>
    <property type="molecule type" value="Genomic_DNA"/>
</dbReference>
<comment type="similarity">
    <text evidence="2">Belongs to the VKOR family.</text>
</comment>
<evidence type="ECO:0000256" key="1">
    <source>
        <dbReference type="ARBA" id="ARBA00004141"/>
    </source>
</evidence>
<organism evidence="13 14">
    <name type="scientific">Effrenium voratum</name>
    <dbReference type="NCBI Taxonomy" id="2562239"/>
    <lineage>
        <taxon>Eukaryota</taxon>
        <taxon>Sar</taxon>
        <taxon>Alveolata</taxon>
        <taxon>Dinophyceae</taxon>
        <taxon>Suessiales</taxon>
        <taxon>Symbiodiniaceae</taxon>
        <taxon>Effrenium</taxon>
    </lineage>
</organism>
<dbReference type="Proteomes" id="UP001178507">
    <property type="component" value="Unassembled WGS sequence"/>
</dbReference>
<dbReference type="Gene3D" id="1.20.1440.130">
    <property type="entry name" value="VKOR domain"/>
    <property type="match status" value="1"/>
</dbReference>
<dbReference type="InterPro" id="IPR012932">
    <property type="entry name" value="VKOR"/>
</dbReference>
<evidence type="ECO:0000256" key="7">
    <source>
        <dbReference type="ARBA" id="ARBA00023136"/>
    </source>
</evidence>
<comment type="caution">
    <text evidence="13">The sequence shown here is derived from an EMBL/GenBank/DDBJ whole genome shotgun (WGS) entry which is preliminary data.</text>
</comment>
<keyword evidence="4" id="KW-0874">Quinone</keyword>
<evidence type="ECO:0000313" key="14">
    <source>
        <dbReference type="Proteomes" id="UP001178507"/>
    </source>
</evidence>
<protein>
    <recommendedName>
        <fullName evidence="12">Vitamin K epoxide reductase domain-containing protein</fullName>
    </recommendedName>
</protein>
<sequence>MQAWPVGAVAGLGALDTAYLTYAKLTSVPLACPASGGCTEVLNSSFSSVGPVPLSALGLLAYLGVVLLSVKGDKELLWWLCFAMSVTSLGLTGVLVFVLKAPCPYCAASAFITAMLLALVETKRARELAAEAAPAVSSAGAATVVAVEPQALEEGREPAPAAEAAPVAGAAPVSEAAPASEATPASEAASASEAAQAAEAAPASEVAPAPEATPAAEAAPAAEAEAAAAAEAPPALSFAGAAALVAEAFADERQPRREVLALSGLLALGALRAGTLPSREFQSAWAYFSLIEQYKPNHPPVRSSSSQAEMALARHLSRIGAACYSTWWCPHCQEQRESFGRKAVEVAPFVECSSKNRRQLPVCKEQDIESYPTWVINGKKILGGRDLSELAELSGFTEFPADAFKPRDDALLEYIWGPPEPEP</sequence>